<protein>
    <submittedName>
        <fullName evidence="13">Beta-3 adrenergic receptor-like</fullName>
    </submittedName>
</protein>
<evidence type="ECO:0000256" key="10">
    <source>
        <dbReference type="SAM" id="Phobius"/>
    </source>
</evidence>
<evidence type="ECO:0000259" key="11">
    <source>
        <dbReference type="PROSITE" id="PS50262"/>
    </source>
</evidence>
<dbReference type="CDD" id="cd00637">
    <property type="entry name" value="7tm_classA_rhodopsin-like"/>
    <property type="match status" value="1"/>
</dbReference>
<dbReference type="PRINTS" id="PR00237">
    <property type="entry name" value="GPCRRHODOPSN"/>
</dbReference>
<evidence type="ECO:0000313" key="13">
    <source>
        <dbReference type="RefSeq" id="XP_014672356.1"/>
    </source>
</evidence>
<evidence type="ECO:0000256" key="1">
    <source>
        <dbReference type="ARBA" id="ARBA00004651"/>
    </source>
</evidence>
<proteinExistence type="predicted"/>
<feature type="region of interest" description="Disordered" evidence="9">
    <location>
        <begin position="249"/>
        <end position="276"/>
    </location>
</feature>
<name>A0ABM1EJI5_PRICU</name>
<keyword evidence="7" id="KW-0675">Receptor</keyword>
<evidence type="ECO:0000256" key="5">
    <source>
        <dbReference type="ARBA" id="ARBA00023040"/>
    </source>
</evidence>
<dbReference type="RefSeq" id="XP_014672356.1">
    <property type="nucleotide sequence ID" value="XM_014816870.1"/>
</dbReference>
<evidence type="ECO:0000256" key="4">
    <source>
        <dbReference type="ARBA" id="ARBA00022989"/>
    </source>
</evidence>
<evidence type="ECO:0000256" key="9">
    <source>
        <dbReference type="SAM" id="MobiDB-lite"/>
    </source>
</evidence>
<keyword evidence="2" id="KW-1003">Cell membrane</keyword>
<dbReference type="SUPFAM" id="SSF81321">
    <property type="entry name" value="Family A G protein-coupled receptor-like"/>
    <property type="match status" value="1"/>
</dbReference>
<keyword evidence="3 10" id="KW-0812">Transmembrane</keyword>
<dbReference type="InterPro" id="IPR017452">
    <property type="entry name" value="GPCR_Rhodpsn_7TM"/>
</dbReference>
<evidence type="ECO:0000256" key="6">
    <source>
        <dbReference type="ARBA" id="ARBA00023136"/>
    </source>
</evidence>
<dbReference type="InterPro" id="IPR000276">
    <property type="entry name" value="GPCR_Rhodpsn"/>
</dbReference>
<sequence>MNATDGSPTTPNCTSSDDADVGGRSTIGACAPSVVFGDAEQIVAEAYLTVVLAASVLCNIVVVWAINTTLKKRRLFRPNLFIIGHVAVTDLATAVICLPLVQAATAVGRWPFSASACAASAALNTLLVTASVLCILAVSVKRYFLIVRPHQYKPLVTKRRCVIAVVEMWSVSVALAIVQVVVLDNWAFYPGCAMCFMDWQTRAAPKLAFNIAHFVLCLLLPLGLLLIADILVVRPLVATTRTRCACRRSTAPTAKRPTTAASSATISTFRRGIRRR</sequence>
<feature type="transmembrane region" description="Helical" evidence="10">
    <location>
        <begin position="161"/>
        <end position="182"/>
    </location>
</feature>
<gene>
    <name evidence="13" type="primary">LOC106812873</name>
</gene>
<accession>A0ABM1EJI5</accession>
<evidence type="ECO:0000256" key="2">
    <source>
        <dbReference type="ARBA" id="ARBA00022475"/>
    </source>
</evidence>
<dbReference type="PROSITE" id="PS50262">
    <property type="entry name" value="G_PROTEIN_RECEP_F1_2"/>
    <property type="match status" value="1"/>
</dbReference>
<feature type="domain" description="G-protein coupled receptors family 1 profile" evidence="11">
    <location>
        <begin position="58"/>
        <end position="276"/>
    </location>
</feature>
<organism evidence="12 13">
    <name type="scientific">Priapulus caudatus</name>
    <name type="common">Priapulid worm</name>
    <dbReference type="NCBI Taxonomy" id="37621"/>
    <lineage>
        <taxon>Eukaryota</taxon>
        <taxon>Metazoa</taxon>
        <taxon>Ecdysozoa</taxon>
        <taxon>Scalidophora</taxon>
        <taxon>Priapulida</taxon>
        <taxon>Priapulimorpha</taxon>
        <taxon>Priapulimorphida</taxon>
        <taxon>Priapulidae</taxon>
        <taxon>Priapulus</taxon>
    </lineage>
</organism>
<feature type="transmembrane region" description="Helical" evidence="10">
    <location>
        <begin position="79"/>
        <end position="101"/>
    </location>
</feature>
<feature type="transmembrane region" description="Helical" evidence="10">
    <location>
        <begin position="121"/>
        <end position="140"/>
    </location>
</feature>
<keyword evidence="8" id="KW-0807">Transducer</keyword>
<dbReference type="Gene3D" id="1.20.1070.10">
    <property type="entry name" value="Rhodopsin 7-helix transmembrane proteins"/>
    <property type="match status" value="1"/>
</dbReference>
<dbReference type="PANTHER" id="PTHR22752:SF14">
    <property type="entry name" value="G-PROTEIN COUPLED RECEPTORS FAMILY 1 PROFILE DOMAIN-CONTAINING PROTEIN"/>
    <property type="match status" value="1"/>
</dbReference>
<comment type="subcellular location">
    <subcellularLocation>
        <location evidence="1">Cell membrane</location>
        <topology evidence="1">Multi-pass membrane protein</topology>
    </subcellularLocation>
</comment>
<evidence type="ECO:0000256" key="7">
    <source>
        <dbReference type="ARBA" id="ARBA00023170"/>
    </source>
</evidence>
<reference evidence="13" key="1">
    <citation type="submission" date="2025-08" db="UniProtKB">
        <authorList>
            <consortium name="RefSeq"/>
        </authorList>
    </citation>
    <scope>IDENTIFICATION</scope>
</reference>
<keyword evidence="12" id="KW-1185">Reference proteome</keyword>
<keyword evidence="5" id="KW-0297">G-protein coupled receptor</keyword>
<feature type="transmembrane region" description="Helical" evidence="10">
    <location>
        <begin position="46"/>
        <end position="67"/>
    </location>
</feature>
<keyword evidence="6 10" id="KW-0472">Membrane</keyword>
<evidence type="ECO:0000256" key="3">
    <source>
        <dbReference type="ARBA" id="ARBA00022692"/>
    </source>
</evidence>
<dbReference type="GeneID" id="106812873"/>
<feature type="compositionally biased region" description="Low complexity" evidence="9">
    <location>
        <begin position="249"/>
        <end position="268"/>
    </location>
</feature>
<keyword evidence="4 10" id="KW-1133">Transmembrane helix</keyword>
<dbReference type="PANTHER" id="PTHR22752">
    <property type="entry name" value="G PROTEIN-COUPLED RECEPTOR"/>
    <property type="match status" value="1"/>
</dbReference>
<dbReference type="Proteomes" id="UP000695022">
    <property type="component" value="Unplaced"/>
</dbReference>
<feature type="transmembrane region" description="Helical" evidence="10">
    <location>
        <begin position="207"/>
        <end position="233"/>
    </location>
</feature>
<dbReference type="Pfam" id="PF00001">
    <property type="entry name" value="7tm_1"/>
    <property type="match status" value="1"/>
</dbReference>
<evidence type="ECO:0000313" key="12">
    <source>
        <dbReference type="Proteomes" id="UP000695022"/>
    </source>
</evidence>
<evidence type="ECO:0000256" key="8">
    <source>
        <dbReference type="ARBA" id="ARBA00023224"/>
    </source>
</evidence>